<keyword evidence="2" id="KW-1185">Reference proteome</keyword>
<name>A0ABW1TYB8_9BURK</name>
<dbReference type="InterPro" id="IPR002187">
    <property type="entry name" value="N-reg_PII"/>
</dbReference>
<dbReference type="SUPFAM" id="SSF54913">
    <property type="entry name" value="GlnB-like"/>
    <property type="match status" value="1"/>
</dbReference>
<protein>
    <submittedName>
        <fullName evidence="1">P-II family nitrogen regulator</fullName>
    </submittedName>
</protein>
<gene>
    <name evidence="1" type="ORF">ACFQND_13795</name>
</gene>
<dbReference type="Pfam" id="PF00543">
    <property type="entry name" value="P-II"/>
    <property type="match status" value="1"/>
</dbReference>
<sequence length="111" mass="12385">MKEIKAYIHRNRVAEVISALKSSVAWTTIGDDEHNLTAYMVKGSLVPIDEGERRFSVELGDEVINEYKLELHCSEDHVDELVKIIVASARTGRANSGWVYVMDVVSAIPVV</sequence>
<dbReference type="PROSITE" id="PS51343">
    <property type="entry name" value="PII_GLNB_DOM"/>
    <property type="match status" value="1"/>
</dbReference>
<dbReference type="Proteomes" id="UP001596270">
    <property type="component" value="Unassembled WGS sequence"/>
</dbReference>
<evidence type="ECO:0000313" key="1">
    <source>
        <dbReference type="EMBL" id="MFC6282297.1"/>
    </source>
</evidence>
<organism evidence="1 2">
    <name type="scientific">Polaromonas aquatica</name>
    <dbReference type="NCBI Taxonomy" id="332657"/>
    <lineage>
        <taxon>Bacteria</taxon>
        <taxon>Pseudomonadati</taxon>
        <taxon>Pseudomonadota</taxon>
        <taxon>Betaproteobacteria</taxon>
        <taxon>Burkholderiales</taxon>
        <taxon>Comamonadaceae</taxon>
        <taxon>Polaromonas</taxon>
    </lineage>
</organism>
<dbReference type="Gene3D" id="3.30.70.120">
    <property type="match status" value="1"/>
</dbReference>
<dbReference type="RefSeq" id="WP_371436123.1">
    <property type="nucleotide sequence ID" value="NZ_JBHSRS010000075.1"/>
</dbReference>
<accession>A0ABW1TYB8</accession>
<proteinExistence type="predicted"/>
<reference evidence="2" key="1">
    <citation type="journal article" date="2019" name="Int. J. Syst. Evol. Microbiol.">
        <title>The Global Catalogue of Microorganisms (GCM) 10K type strain sequencing project: providing services to taxonomists for standard genome sequencing and annotation.</title>
        <authorList>
            <consortium name="The Broad Institute Genomics Platform"/>
            <consortium name="The Broad Institute Genome Sequencing Center for Infectious Disease"/>
            <person name="Wu L."/>
            <person name="Ma J."/>
        </authorList>
    </citation>
    <scope>NUCLEOTIDE SEQUENCE [LARGE SCALE GENOMIC DNA]</scope>
    <source>
        <strain evidence="2">CCUG 39402</strain>
    </source>
</reference>
<dbReference type="InterPro" id="IPR011322">
    <property type="entry name" value="N-reg_PII-like_a/b"/>
</dbReference>
<comment type="caution">
    <text evidence="1">The sequence shown here is derived from an EMBL/GenBank/DDBJ whole genome shotgun (WGS) entry which is preliminary data.</text>
</comment>
<evidence type="ECO:0000313" key="2">
    <source>
        <dbReference type="Proteomes" id="UP001596270"/>
    </source>
</evidence>
<dbReference type="EMBL" id="JBHSRS010000075">
    <property type="protein sequence ID" value="MFC6282297.1"/>
    <property type="molecule type" value="Genomic_DNA"/>
</dbReference>
<dbReference type="InterPro" id="IPR015867">
    <property type="entry name" value="N-reg_PII/ATP_PRibTrfase_C"/>
</dbReference>